<evidence type="ECO:0000256" key="1">
    <source>
        <dbReference type="SAM" id="MobiDB-lite"/>
    </source>
</evidence>
<feature type="domain" description="PRC-barrel" evidence="2">
    <location>
        <begin position="7"/>
        <end position="74"/>
    </location>
</feature>
<comment type="caution">
    <text evidence="4">The sequence shown here is derived from an EMBL/GenBank/DDBJ whole genome shotgun (WGS) entry which is preliminary data.</text>
</comment>
<dbReference type="Pfam" id="PF09557">
    <property type="entry name" value="DUF2382"/>
    <property type="match status" value="1"/>
</dbReference>
<feature type="domain" description="DUF2382" evidence="3">
    <location>
        <begin position="150"/>
        <end position="261"/>
    </location>
</feature>
<dbReference type="InterPro" id="IPR027275">
    <property type="entry name" value="PRC-brl_dom"/>
</dbReference>
<dbReference type="SUPFAM" id="SSF50346">
    <property type="entry name" value="PRC-barrel domain"/>
    <property type="match status" value="1"/>
</dbReference>
<organism evidence="4 5">
    <name type="scientific">Asanoa siamensis</name>
    <dbReference type="NCBI Taxonomy" id="926357"/>
    <lineage>
        <taxon>Bacteria</taxon>
        <taxon>Bacillati</taxon>
        <taxon>Actinomycetota</taxon>
        <taxon>Actinomycetes</taxon>
        <taxon>Micromonosporales</taxon>
        <taxon>Micromonosporaceae</taxon>
        <taxon>Asanoa</taxon>
    </lineage>
</organism>
<evidence type="ECO:0000313" key="5">
    <source>
        <dbReference type="Proteomes" id="UP000604117"/>
    </source>
</evidence>
<name>A0ABQ4CRZ9_9ACTN</name>
<dbReference type="InterPro" id="IPR019060">
    <property type="entry name" value="DUF2382"/>
</dbReference>
<evidence type="ECO:0000259" key="2">
    <source>
        <dbReference type="Pfam" id="PF05239"/>
    </source>
</evidence>
<dbReference type="Pfam" id="PF05239">
    <property type="entry name" value="PRC"/>
    <property type="match status" value="1"/>
</dbReference>
<feature type="region of interest" description="Disordered" evidence="1">
    <location>
        <begin position="105"/>
        <end position="136"/>
    </location>
</feature>
<evidence type="ECO:0000313" key="4">
    <source>
        <dbReference type="EMBL" id="GIF74031.1"/>
    </source>
</evidence>
<keyword evidence="5" id="KW-1185">Reference proteome</keyword>
<dbReference type="InterPro" id="IPR052967">
    <property type="entry name" value="Stress_Response_Assoc"/>
</dbReference>
<dbReference type="RefSeq" id="WP_203714337.1">
    <property type="nucleotide sequence ID" value="NZ_BONE01000026.1"/>
</dbReference>
<dbReference type="EMBL" id="BONE01000026">
    <property type="protein sequence ID" value="GIF74031.1"/>
    <property type="molecule type" value="Genomic_DNA"/>
</dbReference>
<reference evidence="4 5" key="1">
    <citation type="submission" date="2021-01" db="EMBL/GenBank/DDBJ databases">
        <title>Whole genome shotgun sequence of Asanoa siamensis NBRC 107932.</title>
        <authorList>
            <person name="Komaki H."/>
            <person name="Tamura T."/>
        </authorList>
    </citation>
    <scope>NUCLEOTIDE SEQUENCE [LARGE SCALE GENOMIC DNA]</scope>
    <source>
        <strain evidence="4 5">NBRC 107932</strain>
    </source>
</reference>
<dbReference type="Gene3D" id="3.90.50.10">
    <property type="entry name" value="Photosynthetic Reaction Center, subunit H, domain 2"/>
    <property type="match status" value="1"/>
</dbReference>
<dbReference type="InterPro" id="IPR014747">
    <property type="entry name" value="Bac_photo_RC_H_C"/>
</dbReference>
<dbReference type="PANTHER" id="PTHR38463">
    <property type="entry name" value="STRESS RESPONSE PROTEIN YSNF"/>
    <property type="match status" value="1"/>
</dbReference>
<dbReference type="PANTHER" id="PTHR38463:SF1">
    <property type="entry name" value="STRESS RESPONSE PROTEIN YSNF"/>
    <property type="match status" value="1"/>
</dbReference>
<accession>A0ABQ4CRZ9</accession>
<gene>
    <name evidence="4" type="ORF">Asi02nite_35490</name>
</gene>
<evidence type="ECO:0000259" key="3">
    <source>
        <dbReference type="Pfam" id="PF09557"/>
    </source>
</evidence>
<dbReference type="InterPro" id="IPR011033">
    <property type="entry name" value="PRC_barrel-like_sf"/>
</dbReference>
<sequence length="273" mass="29875">MITSQDAAKLAGRDVYGSNGDKIGTVGHVWGDPSGAPAWASVKTGMFGAKESMVPLAEANLRRGRLMVPFNKSQVKDAPRIDGTSTEPLQANEFARLYDYYGEPGSSVQGRPADAGAGSFGDMDRSRSTSSAGYSADDVIEDPALSEGFLTRSEERLSVGTERDRIGVAHLHKYVVTEEQQMTVPVSHEEVRLVREPITQENWASAARGAQFAEADLDIELYAERAVINKETIPVERVRVVKETVTEQQTVRGELRKEHIEAALPNEEKRDLS</sequence>
<dbReference type="Proteomes" id="UP000604117">
    <property type="component" value="Unassembled WGS sequence"/>
</dbReference>
<protein>
    <submittedName>
        <fullName evidence="4">Photosystem reaction center subunit H</fullName>
    </submittedName>
</protein>
<proteinExistence type="predicted"/>